<dbReference type="PRINTS" id="PR00502">
    <property type="entry name" value="NUDIXFAMILY"/>
</dbReference>
<dbReference type="Gene3D" id="2.20.70.10">
    <property type="match status" value="1"/>
</dbReference>
<evidence type="ECO:0000256" key="2">
    <source>
        <dbReference type="ARBA" id="ARBA00022801"/>
    </source>
</evidence>
<dbReference type="HOGENOM" id="CLU_037162_16_1_4"/>
<dbReference type="PANTHER" id="PTHR43222">
    <property type="entry name" value="NUDIX HYDROLASE 23"/>
    <property type="match status" value="1"/>
</dbReference>
<feature type="domain" description="Nudix hydrolase" evidence="5">
    <location>
        <begin position="41"/>
        <end position="164"/>
    </location>
</feature>
<dbReference type="PROSITE" id="PS00893">
    <property type="entry name" value="NUDIX_BOX"/>
    <property type="match status" value="1"/>
</dbReference>
<sequence length="180" mass="20271">MHNPPIRHCTACGSPVIYRVPEGDSRPRAVCPACGHIQYENPRNIVGVIPAWGQQVLLCKRAIEPRYGLWTLPAGFMEIGESTEVGALRETREEAGAEVALKGLYAVINVLPANQVYFFYRGQLTQPQWQAGEESLDVQLFHEADIPWEHIAFRSVAQTLQRYFADLRAGHFQIHTFDIA</sequence>
<evidence type="ECO:0000313" key="6">
    <source>
        <dbReference type="EMBL" id="ADG30472.1"/>
    </source>
</evidence>
<dbReference type="BioCyc" id="TINT75379:TINT_RS05390-MONOMER"/>
<evidence type="ECO:0000259" key="5">
    <source>
        <dbReference type="PROSITE" id="PS51462"/>
    </source>
</evidence>
<dbReference type="AlphaFoldDB" id="D5WZQ6"/>
<proteinExistence type="inferred from homology"/>
<protein>
    <submittedName>
        <fullName evidence="6">NUDIX hydrolase</fullName>
    </submittedName>
</protein>
<dbReference type="EMBL" id="CP002021">
    <property type="protein sequence ID" value="ADG30472.1"/>
    <property type="molecule type" value="Genomic_DNA"/>
</dbReference>
<dbReference type="STRING" id="75379.Tint_1078"/>
<dbReference type="KEGG" id="tin:Tint_1078"/>
<keyword evidence="2 4" id="KW-0378">Hydrolase</keyword>
<dbReference type="InterPro" id="IPR015797">
    <property type="entry name" value="NUDIX_hydrolase-like_dom_sf"/>
</dbReference>
<dbReference type="InterPro" id="IPR000086">
    <property type="entry name" value="NUDIX_hydrolase_dom"/>
</dbReference>
<dbReference type="InterPro" id="IPR020084">
    <property type="entry name" value="NUDIX_hydrolase_CS"/>
</dbReference>
<dbReference type="GO" id="GO:0016787">
    <property type="term" value="F:hydrolase activity"/>
    <property type="evidence" value="ECO:0007669"/>
    <property type="project" value="UniProtKB-KW"/>
</dbReference>
<dbReference type="InterPro" id="IPR020476">
    <property type="entry name" value="Nudix_hydrolase"/>
</dbReference>
<reference evidence="6" key="1">
    <citation type="submission" date="2010-04" db="EMBL/GenBank/DDBJ databases">
        <title>Complete sequence of Thiomonas intermedia K12.</title>
        <authorList>
            <consortium name="US DOE Joint Genome Institute"/>
            <person name="Lucas S."/>
            <person name="Copeland A."/>
            <person name="Lapidus A."/>
            <person name="Cheng J.-F."/>
            <person name="Bruce D."/>
            <person name="Goodwin L."/>
            <person name="Pitluck S."/>
            <person name="Davenport K."/>
            <person name="Detter J.C."/>
            <person name="Han C."/>
            <person name="Tapia R."/>
            <person name="Land M."/>
            <person name="Hauser L."/>
            <person name="Kyrpides N."/>
            <person name="Ovchinnikova G."/>
            <person name="Kerfeld C.A."/>
            <person name="Cannon G.C."/>
            <person name="Heinhorst S."/>
            <person name="Woyke T."/>
        </authorList>
    </citation>
    <scope>NUCLEOTIDE SEQUENCE [LARGE SCALE GENOMIC DNA]</scope>
    <source>
        <strain evidence="6">K12</strain>
    </source>
</reference>
<dbReference type="Pfam" id="PF00293">
    <property type="entry name" value="NUDIX"/>
    <property type="match status" value="1"/>
</dbReference>
<name>D5WZQ6_THIK1</name>
<dbReference type="PANTHER" id="PTHR43222:SF2">
    <property type="entry name" value="NUDIX HYDROLASE 23, CHLOROPLASTIC"/>
    <property type="match status" value="1"/>
</dbReference>
<dbReference type="CDD" id="cd04511">
    <property type="entry name" value="NUDIX_Hydrolase"/>
    <property type="match status" value="1"/>
</dbReference>
<evidence type="ECO:0000256" key="3">
    <source>
        <dbReference type="ARBA" id="ARBA00022842"/>
    </source>
</evidence>
<dbReference type="Pfam" id="PF14803">
    <property type="entry name" value="Zn_ribbon_Nudix"/>
    <property type="match status" value="1"/>
</dbReference>
<comment type="similarity">
    <text evidence="4">Belongs to the Nudix hydrolase family.</text>
</comment>
<dbReference type="eggNOG" id="COG1051">
    <property type="taxonomic scope" value="Bacteria"/>
</dbReference>
<evidence type="ECO:0000256" key="4">
    <source>
        <dbReference type="RuleBase" id="RU003476"/>
    </source>
</evidence>
<dbReference type="PROSITE" id="PS51462">
    <property type="entry name" value="NUDIX"/>
    <property type="match status" value="1"/>
</dbReference>
<dbReference type="Gene3D" id="3.90.79.10">
    <property type="entry name" value="Nucleoside Triphosphate Pyrophosphohydrolase"/>
    <property type="match status" value="1"/>
</dbReference>
<gene>
    <name evidence="6" type="ordered locus">Tint_1078</name>
</gene>
<dbReference type="InterPro" id="IPR029401">
    <property type="entry name" value="Nudix_N"/>
</dbReference>
<dbReference type="SUPFAM" id="SSF55811">
    <property type="entry name" value="Nudix"/>
    <property type="match status" value="1"/>
</dbReference>
<organism evidence="6">
    <name type="scientific">Thiomonas intermedia (strain K12)</name>
    <name type="common">Thiobacillus intermedius</name>
    <dbReference type="NCBI Taxonomy" id="75379"/>
    <lineage>
        <taxon>Bacteria</taxon>
        <taxon>Pseudomonadati</taxon>
        <taxon>Pseudomonadota</taxon>
        <taxon>Betaproteobacteria</taxon>
        <taxon>Burkholderiales</taxon>
        <taxon>Thiomonas</taxon>
    </lineage>
</organism>
<comment type="cofactor">
    <cofactor evidence="1">
        <name>Mg(2+)</name>
        <dbReference type="ChEBI" id="CHEBI:18420"/>
    </cofactor>
</comment>
<evidence type="ECO:0000256" key="1">
    <source>
        <dbReference type="ARBA" id="ARBA00001946"/>
    </source>
</evidence>
<keyword evidence="3" id="KW-0460">Magnesium</keyword>
<accession>D5WZQ6</accession>